<dbReference type="AlphaFoldDB" id="A0A3M9MBZ1"/>
<reference evidence="2 3" key="1">
    <citation type="submission" date="2018-11" db="EMBL/GenBank/DDBJ databases">
        <title>Rufibacter latericius sp. nov., isolated from water in Baiyang Lake.</title>
        <authorList>
            <person name="Yang Y."/>
        </authorList>
    </citation>
    <scope>NUCLEOTIDE SEQUENCE [LARGE SCALE GENOMIC DNA]</scope>
    <source>
        <strain evidence="2 3">R-22-1c-1</strain>
    </source>
</reference>
<evidence type="ECO:0000256" key="1">
    <source>
        <dbReference type="SAM" id="MobiDB-lite"/>
    </source>
</evidence>
<dbReference type="EMBL" id="RJJD01000022">
    <property type="protein sequence ID" value="RNI22108.1"/>
    <property type="molecule type" value="Genomic_DNA"/>
</dbReference>
<name>A0A3M9MBZ1_9BACT</name>
<sequence length="73" mass="8006">MQLLLGHGREHMNSFHFSGQALFLRRVCLPLQPARQEGEDGPGQPGRNGKKGKKFSSSLADSEVLLTFALPSE</sequence>
<dbReference type="Proteomes" id="UP000272117">
    <property type="component" value="Unassembled WGS sequence"/>
</dbReference>
<feature type="non-terminal residue" evidence="2">
    <location>
        <position position="73"/>
    </location>
</feature>
<accession>A0A3M9MBZ1</accession>
<gene>
    <name evidence="2" type="ORF">EFB08_21675</name>
</gene>
<feature type="region of interest" description="Disordered" evidence="1">
    <location>
        <begin position="33"/>
        <end position="58"/>
    </location>
</feature>
<evidence type="ECO:0000313" key="2">
    <source>
        <dbReference type="EMBL" id="RNI22108.1"/>
    </source>
</evidence>
<evidence type="ECO:0000313" key="3">
    <source>
        <dbReference type="Proteomes" id="UP000272117"/>
    </source>
</evidence>
<protein>
    <submittedName>
        <fullName evidence="2">Uncharacterized protein</fullName>
    </submittedName>
</protein>
<organism evidence="2 3">
    <name type="scientific">Rufibacter latericius</name>
    <dbReference type="NCBI Taxonomy" id="2487040"/>
    <lineage>
        <taxon>Bacteria</taxon>
        <taxon>Pseudomonadati</taxon>
        <taxon>Bacteroidota</taxon>
        <taxon>Cytophagia</taxon>
        <taxon>Cytophagales</taxon>
        <taxon>Hymenobacteraceae</taxon>
        <taxon>Rufibacter</taxon>
    </lineage>
</organism>
<proteinExistence type="predicted"/>
<keyword evidence="3" id="KW-1185">Reference proteome</keyword>
<comment type="caution">
    <text evidence="2">The sequence shown here is derived from an EMBL/GenBank/DDBJ whole genome shotgun (WGS) entry which is preliminary data.</text>
</comment>